<reference evidence="2 3" key="1">
    <citation type="submission" date="2019-05" db="EMBL/GenBank/DDBJ databases">
        <title>Complete genome sequence of Pseudoalteromonas sp. 16-SW-7(T) isolated from the Okhotsk Sea, Russia.</title>
        <authorList>
            <person name="Nguyen T.H."/>
            <person name="Nedashkovskaya O.I."/>
            <person name="Kim S.-G."/>
        </authorList>
    </citation>
    <scope>NUCLEOTIDE SEQUENCE [LARGE SCALE GENOMIC DNA]</scope>
    <source>
        <strain evidence="2 3">16-SW-7</strain>
    </source>
</reference>
<dbReference type="GeneID" id="88775317"/>
<evidence type="ECO:0000256" key="1">
    <source>
        <dbReference type="SAM" id="SignalP"/>
    </source>
</evidence>
<keyword evidence="1" id="KW-0732">Signal</keyword>
<sequence>MPYMKNYLLSVTTLGLLSTSTLANAHLMVADHGTLNFVDNNVFIVLSIPMSAFKGIDENKDGKVSIIEFNAHKKLITKRVKKNVYLADHQYKFTIDGLLLNPEASHKHKSDNIDQVTITGRYSLPSKLTKVNFNVKLFSNNEHKQHYQITATNKTQKLTHQFELSPTSPFSKVFNN</sequence>
<feature type="chain" id="PRO_5020925986" description="EF-hand domain-containing protein" evidence="1">
    <location>
        <begin position="26"/>
        <end position="176"/>
    </location>
</feature>
<dbReference type="EMBL" id="CP040558">
    <property type="protein sequence ID" value="QCU74157.1"/>
    <property type="molecule type" value="Genomic_DNA"/>
</dbReference>
<evidence type="ECO:0000313" key="3">
    <source>
        <dbReference type="Proteomes" id="UP000310065"/>
    </source>
</evidence>
<name>A0A4P9J0C3_9GAMM</name>
<accession>A0A4P9J0C3</accession>
<dbReference type="InterPro" id="IPR018247">
    <property type="entry name" value="EF_Hand_1_Ca_BS"/>
</dbReference>
<dbReference type="Proteomes" id="UP000310065">
    <property type="component" value="Chromosome L1"/>
</dbReference>
<evidence type="ECO:0008006" key="4">
    <source>
        <dbReference type="Google" id="ProtNLM"/>
    </source>
</evidence>
<feature type="signal peptide" evidence="1">
    <location>
        <begin position="1"/>
        <end position="25"/>
    </location>
</feature>
<dbReference type="RefSeq" id="WP_138489045.1">
    <property type="nucleotide sequence ID" value="NZ_CP040558.1"/>
</dbReference>
<dbReference type="AlphaFoldDB" id="A0A4P9J0C3"/>
<protein>
    <recommendedName>
        <fullName evidence="4">EF-hand domain-containing protein</fullName>
    </recommendedName>
</protein>
<dbReference type="PROSITE" id="PS00018">
    <property type="entry name" value="EF_HAND_1"/>
    <property type="match status" value="1"/>
</dbReference>
<proteinExistence type="predicted"/>
<evidence type="ECO:0000313" key="2">
    <source>
        <dbReference type="EMBL" id="QCU74157.1"/>
    </source>
</evidence>
<dbReference type="KEGG" id="pdv:FFU37_06625"/>
<gene>
    <name evidence="2" type="ORF">FFU37_06625</name>
</gene>
<organism evidence="2 3">
    <name type="scientific">Pseudoalteromonas distincta</name>
    <dbReference type="NCBI Taxonomy" id="77608"/>
    <lineage>
        <taxon>Bacteria</taxon>
        <taxon>Pseudomonadati</taxon>
        <taxon>Pseudomonadota</taxon>
        <taxon>Gammaproteobacteria</taxon>
        <taxon>Alteromonadales</taxon>
        <taxon>Pseudoalteromonadaceae</taxon>
        <taxon>Pseudoalteromonas</taxon>
    </lineage>
</organism>